<gene>
    <name evidence="1" type="ORF">H5410_000046</name>
</gene>
<protein>
    <submittedName>
        <fullName evidence="1">Uncharacterized protein</fullName>
    </submittedName>
</protein>
<accession>A0A9J6AVE3</accession>
<comment type="caution">
    <text evidence="1">The sequence shown here is derived from an EMBL/GenBank/DDBJ whole genome shotgun (WGS) entry which is preliminary data.</text>
</comment>
<reference evidence="1 2" key="1">
    <citation type="submission" date="2020-09" db="EMBL/GenBank/DDBJ databases">
        <title>De no assembly of potato wild relative species, Solanum commersonii.</title>
        <authorList>
            <person name="Cho K."/>
        </authorList>
    </citation>
    <scope>NUCLEOTIDE SEQUENCE [LARGE SCALE GENOMIC DNA]</scope>
    <source>
        <strain evidence="1">LZ3.2</strain>
        <tissue evidence="1">Leaf</tissue>
    </source>
</reference>
<evidence type="ECO:0000313" key="1">
    <source>
        <dbReference type="EMBL" id="KAG5628329.1"/>
    </source>
</evidence>
<dbReference type="Proteomes" id="UP000824120">
    <property type="component" value="Chromosome 1"/>
</dbReference>
<dbReference type="AlphaFoldDB" id="A0A9J6AVE3"/>
<feature type="non-terminal residue" evidence="1">
    <location>
        <position position="1"/>
    </location>
</feature>
<sequence length="108" mass="12710">KSYVATDGLPVGYILQYQAKLGQNQKLVLTDKSYDSSIATDDLSVGYILQYQIKLRQNQNKSIQRVEFYDHFNQISNMVPKTAEHLESVEFYRWSMAFCPRNRYNIIY</sequence>
<proteinExistence type="predicted"/>
<organism evidence="1 2">
    <name type="scientific">Solanum commersonii</name>
    <name type="common">Commerson's wild potato</name>
    <name type="synonym">Commerson's nightshade</name>
    <dbReference type="NCBI Taxonomy" id="4109"/>
    <lineage>
        <taxon>Eukaryota</taxon>
        <taxon>Viridiplantae</taxon>
        <taxon>Streptophyta</taxon>
        <taxon>Embryophyta</taxon>
        <taxon>Tracheophyta</taxon>
        <taxon>Spermatophyta</taxon>
        <taxon>Magnoliopsida</taxon>
        <taxon>eudicotyledons</taxon>
        <taxon>Gunneridae</taxon>
        <taxon>Pentapetalae</taxon>
        <taxon>asterids</taxon>
        <taxon>lamiids</taxon>
        <taxon>Solanales</taxon>
        <taxon>Solanaceae</taxon>
        <taxon>Solanoideae</taxon>
        <taxon>Solaneae</taxon>
        <taxon>Solanum</taxon>
    </lineage>
</organism>
<keyword evidence="2" id="KW-1185">Reference proteome</keyword>
<name>A0A9J6AVE3_SOLCO</name>
<dbReference type="EMBL" id="JACXVP010000001">
    <property type="protein sequence ID" value="KAG5628329.1"/>
    <property type="molecule type" value="Genomic_DNA"/>
</dbReference>
<evidence type="ECO:0000313" key="2">
    <source>
        <dbReference type="Proteomes" id="UP000824120"/>
    </source>
</evidence>